<feature type="region of interest" description="Disordered" evidence="8">
    <location>
        <begin position="1"/>
        <end position="59"/>
    </location>
</feature>
<dbReference type="STRING" id="578462.A0A0L0S4N0"/>
<dbReference type="GO" id="GO:0008654">
    <property type="term" value="P:phospholipid biosynthetic process"/>
    <property type="evidence" value="ECO:0007669"/>
    <property type="project" value="TreeGrafter"/>
</dbReference>
<sequence>MTTDTTSTSSAVDPRPATSDDVAAALRERPFRLDADAADTAAHDTTTTHHDRDDEGDSGIVTVPVSAILRDAQPAAAAPRTMSPLPPPPTHRPSAAYAPRSRTGSRVASRAASRVGSMVAGPAFRKMSIHDPPVITAEARTRPSPFLLPQVAFVATLVITGMKTLGGMELEHVPGLTDKRSLLNQLGAKWAWLWTSVVFFFALSRVAPVWSDDRRLRALLRYAGATAFWIFLTQWCWGPSALDRIYVMTGGQCTLPDAVADEVELHPDLVAHFVAHRAQAARTPRACRSHGGVWRGGHDVSGHCLLLVHAFLFLQCEFFGLRGRIADASALADRRVAARVRQAKLAIDALSAIWIVLLAITILYYHSLTELMNGIVLGAWFAGVVYSPAMNQDAQ</sequence>
<dbReference type="GO" id="GO:0005789">
    <property type="term" value="C:endoplasmic reticulum membrane"/>
    <property type="evidence" value="ECO:0007669"/>
    <property type="project" value="UniProtKB-SubCell"/>
</dbReference>
<keyword evidence="2 9" id="KW-0812">Transmembrane</keyword>
<feature type="region of interest" description="Disordered" evidence="8">
    <location>
        <begin position="73"/>
        <end position="113"/>
    </location>
</feature>
<dbReference type="eggNOG" id="KOG3750">
    <property type="taxonomic scope" value="Eukaryota"/>
</dbReference>
<reference evidence="10 11" key="1">
    <citation type="submission" date="2009-11" db="EMBL/GenBank/DDBJ databases">
        <title>Annotation of Allomyces macrogynus ATCC 38327.</title>
        <authorList>
            <consortium name="The Broad Institute Genome Sequencing Platform"/>
            <person name="Russ C."/>
            <person name="Cuomo C."/>
            <person name="Burger G."/>
            <person name="Gray M.W."/>
            <person name="Holland P.W.H."/>
            <person name="King N."/>
            <person name="Lang F.B.F."/>
            <person name="Roger A.J."/>
            <person name="Ruiz-Trillo I."/>
            <person name="Young S.K."/>
            <person name="Zeng Q."/>
            <person name="Gargeya S."/>
            <person name="Fitzgerald M."/>
            <person name="Haas B."/>
            <person name="Abouelleil A."/>
            <person name="Alvarado L."/>
            <person name="Arachchi H.M."/>
            <person name="Berlin A."/>
            <person name="Chapman S.B."/>
            <person name="Gearin G."/>
            <person name="Goldberg J."/>
            <person name="Griggs A."/>
            <person name="Gujja S."/>
            <person name="Hansen M."/>
            <person name="Heiman D."/>
            <person name="Howarth C."/>
            <person name="Larimer J."/>
            <person name="Lui A."/>
            <person name="MacDonald P.J.P."/>
            <person name="McCowen C."/>
            <person name="Montmayeur A."/>
            <person name="Murphy C."/>
            <person name="Neiman D."/>
            <person name="Pearson M."/>
            <person name="Priest M."/>
            <person name="Roberts A."/>
            <person name="Saif S."/>
            <person name="Shea T."/>
            <person name="Sisk P."/>
            <person name="Stolte C."/>
            <person name="Sykes S."/>
            <person name="Wortman J."/>
            <person name="Nusbaum C."/>
            <person name="Birren B."/>
        </authorList>
    </citation>
    <scope>NUCLEOTIDE SEQUENCE [LARGE SCALE GENOMIC DNA]</scope>
    <source>
        <strain evidence="10 11">ATCC 38327</strain>
    </source>
</reference>
<evidence type="ECO:0000256" key="8">
    <source>
        <dbReference type="SAM" id="MobiDB-lite"/>
    </source>
</evidence>
<evidence type="ECO:0000256" key="4">
    <source>
        <dbReference type="ARBA" id="ARBA00022824"/>
    </source>
</evidence>
<dbReference type="GO" id="GO:0010945">
    <property type="term" value="F:coenzyme A diphosphatase activity"/>
    <property type="evidence" value="ECO:0007669"/>
    <property type="project" value="InterPro"/>
</dbReference>
<feature type="transmembrane region" description="Helical" evidence="9">
    <location>
        <begin position="186"/>
        <end position="207"/>
    </location>
</feature>
<evidence type="ECO:0000256" key="1">
    <source>
        <dbReference type="ARBA" id="ARBA00004477"/>
    </source>
</evidence>
<keyword evidence="3" id="KW-0378">Hydrolase</keyword>
<dbReference type="InterPro" id="IPR019388">
    <property type="entry name" value="FIT"/>
</dbReference>
<feature type="transmembrane region" description="Helical" evidence="9">
    <location>
        <begin position="146"/>
        <end position="166"/>
    </location>
</feature>
<feature type="compositionally biased region" description="Low complexity" evidence="8">
    <location>
        <begin position="1"/>
        <end position="10"/>
    </location>
</feature>
<keyword evidence="5 9" id="KW-1133">Transmembrane helix</keyword>
<comment type="subcellular location">
    <subcellularLocation>
        <location evidence="1">Endoplasmic reticulum membrane</location>
        <topology evidence="1">Multi-pass membrane protein</topology>
    </subcellularLocation>
</comment>
<dbReference type="GO" id="GO:0034389">
    <property type="term" value="P:lipid droplet organization"/>
    <property type="evidence" value="ECO:0007669"/>
    <property type="project" value="TreeGrafter"/>
</dbReference>
<dbReference type="PANTHER" id="PTHR23129">
    <property type="entry name" value="ACYL-COENZYME A DIPHOSPHATASE FITM2"/>
    <property type="match status" value="1"/>
</dbReference>
<feature type="compositionally biased region" description="Basic and acidic residues" evidence="8">
    <location>
        <begin position="26"/>
        <end position="35"/>
    </location>
</feature>
<evidence type="ECO:0000256" key="6">
    <source>
        <dbReference type="ARBA" id="ARBA00023098"/>
    </source>
</evidence>
<evidence type="ECO:0000313" key="10">
    <source>
        <dbReference type="EMBL" id="KNE57339.1"/>
    </source>
</evidence>
<dbReference type="GO" id="GO:0019915">
    <property type="term" value="P:lipid storage"/>
    <property type="evidence" value="ECO:0007669"/>
    <property type="project" value="InterPro"/>
</dbReference>
<dbReference type="PANTHER" id="PTHR23129:SF0">
    <property type="entry name" value="ACYL-COENZYME A DIPHOSPHATASE FITM2"/>
    <property type="match status" value="1"/>
</dbReference>
<keyword evidence="6" id="KW-0443">Lipid metabolism</keyword>
<evidence type="ECO:0000256" key="9">
    <source>
        <dbReference type="SAM" id="Phobius"/>
    </source>
</evidence>
<evidence type="ECO:0000256" key="2">
    <source>
        <dbReference type="ARBA" id="ARBA00022692"/>
    </source>
</evidence>
<evidence type="ECO:0000256" key="3">
    <source>
        <dbReference type="ARBA" id="ARBA00022801"/>
    </source>
</evidence>
<evidence type="ECO:0000256" key="5">
    <source>
        <dbReference type="ARBA" id="ARBA00022989"/>
    </source>
</evidence>
<dbReference type="OrthoDB" id="5579088at2759"/>
<feature type="transmembrane region" description="Helical" evidence="9">
    <location>
        <begin position="345"/>
        <end position="365"/>
    </location>
</feature>
<name>A0A0L0S4N0_ALLM3</name>
<protein>
    <submittedName>
        <fullName evidence="10">Uncharacterized protein</fullName>
    </submittedName>
</protein>
<dbReference type="VEuPathDB" id="FungiDB:AMAG_03061"/>
<organism evidence="10 11">
    <name type="scientific">Allomyces macrogynus (strain ATCC 38327)</name>
    <name type="common">Allomyces javanicus var. macrogynus</name>
    <dbReference type="NCBI Taxonomy" id="578462"/>
    <lineage>
        <taxon>Eukaryota</taxon>
        <taxon>Fungi</taxon>
        <taxon>Fungi incertae sedis</taxon>
        <taxon>Blastocladiomycota</taxon>
        <taxon>Blastocladiomycetes</taxon>
        <taxon>Blastocladiales</taxon>
        <taxon>Blastocladiaceae</taxon>
        <taxon>Allomyces</taxon>
    </lineage>
</organism>
<keyword evidence="4" id="KW-0256">Endoplasmic reticulum</keyword>
<dbReference type="AlphaFoldDB" id="A0A0L0S4N0"/>
<proteinExistence type="predicted"/>
<accession>A0A0L0S4N0</accession>
<dbReference type="Proteomes" id="UP000054350">
    <property type="component" value="Unassembled WGS sequence"/>
</dbReference>
<evidence type="ECO:0000256" key="7">
    <source>
        <dbReference type="ARBA" id="ARBA00023136"/>
    </source>
</evidence>
<dbReference type="EMBL" id="GG745331">
    <property type="protein sequence ID" value="KNE57339.1"/>
    <property type="molecule type" value="Genomic_DNA"/>
</dbReference>
<feature type="transmembrane region" description="Helical" evidence="9">
    <location>
        <begin position="371"/>
        <end position="389"/>
    </location>
</feature>
<keyword evidence="7 9" id="KW-0472">Membrane</keyword>
<dbReference type="Pfam" id="PF10261">
    <property type="entry name" value="FIT"/>
    <property type="match status" value="1"/>
</dbReference>
<keyword evidence="11" id="KW-1185">Reference proteome</keyword>
<gene>
    <name evidence="10" type="ORF">AMAG_03061</name>
</gene>
<reference evidence="11" key="2">
    <citation type="submission" date="2009-11" db="EMBL/GenBank/DDBJ databases">
        <title>The Genome Sequence of Allomyces macrogynus strain ATCC 38327.</title>
        <authorList>
            <consortium name="The Broad Institute Genome Sequencing Platform"/>
            <person name="Russ C."/>
            <person name="Cuomo C."/>
            <person name="Shea T."/>
            <person name="Young S.K."/>
            <person name="Zeng Q."/>
            <person name="Koehrsen M."/>
            <person name="Haas B."/>
            <person name="Borodovsky M."/>
            <person name="Guigo R."/>
            <person name="Alvarado L."/>
            <person name="Berlin A."/>
            <person name="Borenstein D."/>
            <person name="Chen Z."/>
            <person name="Engels R."/>
            <person name="Freedman E."/>
            <person name="Gellesch M."/>
            <person name="Goldberg J."/>
            <person name="Griggs A."/>
            <person name="Gujja S."/>
            <person name="Heiman D."/>
            <person name="Hepburn T."/>
            <person name="Howarth C."/>
            <person name="Jen D."/>
            <person name="Larson L."/>
            <person name="Lewis B."/>
            <person name="Mehta T."/>
            <person name="Park D."/>
            <person name="Pearson M."/>
            <person name="Roberts A."/>
            <person name="Saif S."/>
            <person name="Shenoy N."/>
            <person name="Sisk P."/>
            <person name="Stolte C."/>
            <person name="Sykes S."/>
            <person name="Walk T."/>
            <person name="White J."/>
            <person name="Yandava C."/>
            <person name="Burger G."/>
            <person name="Gray M.W."/>
            <person name="Holland P.W.H."/>
            <person name="King N."/>
            <person name="Lang F.B.F."/>
            <person name="Roger A.J."/>
            <person name="Ruiz-Trillo I."/>
            <person name="Lander E."/>
            <person name="Nusbaum C."/>
        </authorList>
    </citation>
    <scope>NUCLEOTIDE SEQUENCE [LARGE SCALE GENOMIC DNA]</scope>
    <source>
        <strain evidence="11">ATCC 38327</strain>
    </source>
</reference>
<evidence type="ECO:0000313" key="11">
    <source>
        <dbReference type="Proteomes" id="UP000054350"/>
    </source>
</evidence>